<dbReference type="EMBL" id="JACASE010000007">
    <property type="protein sequence ID" value="KAF6447387.1"/>
    <property type="molecule type" value="Genomic_DNA"/>
</dbReference>
<gene>
    <name evidence="1" type="ORF">HJG63_011849</name>
</gene>
<dbReference type="Proteomes" id="UP000593571">
    <property type="component" value="Unassembled WGS sequence"/>
</dbReference>
<comment type="caution">
    <text evidence="1">The sequence shown here is derived from an EMBL/GenBank/DDBJ whole genome shotgun (WGS) entry which is preliminary data.</text>
</comment>
<evidence type="ECO:0000313" key="1">
    <source>
        <dbReference type="EMBL" id="KAF6447387.1"/>
    </source>
</evidence>
<name>A0A7J8FI23_ROUAE</name>
<organism evidence="1 2">
    <name type="scientific">Rousettus aegyptiacus</name>
    <name type="common">Egyptian fruit bat</name>
    <name type="synonym">Pteropus aegyptiacus</name>
    <dbReference type="NCBI Taxonomy" id="9407"/>
    <lineage>
        <taxon>Eukaryota</taxon>
        <taxon>Metazoa</taxon>
        <taxon>Chordata</taxon>
        <taxon>Craniata</taxon>
        <taxon>Vertebrata</taxon>
        <taxon>Euteleostomi</taxon>
        <taxon>Mammalia</taxon>
        <taxon>Eutheria</taxon>
        <taxon>Laurasiatheria</taxon>
        <taxon>Chiroptera</taxon>
        <taxon>Yinpterochiroptera</taxon>
        <taxon>Pteropodoidea</taxon>
        <taxon>Pteropodidae</taxon>
        <taxon>Rousettinae</taxon>
        <taxon>Rousettus</taxon>
    </lineage>
</organism>
<reference evidence="1 2" key="1">
    <citation type="journal article" date="2020" name="Nature">
        <title>Six reference-quality genomes reveal evolution of bat adaptations.</title>
        <authorList>
            <person name="Jebb D."/>
            <person name="Huang Z."/>
            <person name="Pippel M."/>
            <person name="Hughes G.M."/>
            <person name="Lavrichenko K."/>
            <person name="Devanna P."/>
            <person name="Winkler S."/>
            <person name="Jermiin L.S."/>
            <person name="Skirmuntt E.C."/>
            <person name="Katzourakis A."/>
            <person name="Burkitt-Gray L."/>
            <person name="Ray D.A."/>
            <person name="Sullivan K.A.M."/>
            <person name="Roscito J.G."/>
            <person name="Kirilenko B.M."/>
            <person name="Davalos L.M."/>
            <person name="Corthals A.P."/>
            <person name="Power M.L."/>
            <person name="Jones G."/>
            <person name="Ransome R.D."/>
            <person name="Dechmann D.K.N."/>
            <person name="Locatelli A.G."/>
            <person name="Puechmaille S.J."/>
            <person name="Fedrigo O."/>
            <person name="Jarvis E.D."/>
            <person name="Hiller M."/>
            <person name="Vernes S.C."/>
            <person name="Myers E.W."/>
            <person name="Teeling E.C."/>
        </authorList>
    </citation>
    <scope>NUCLEOTIDE SEQUENCE [LARGE SCALE GENOMIC DNA]</scope>
    <source>
        <strain evidence="1">MRouAeg1</strain>
        <tissue evidence="1">Muscle</tissue>
    </source>
</reference>
<keyword evidence="2" id="KW-1185">Reference proteome</keyword>
<evidence type="ECO:0000313" key="2">
    <source>
        <dbReference type="Proteomes" id="UP000593571"/>
    </source>
</evidence>
<accession>A0A7J8FI23</accession>
<protein>
    <submittedName>
        <fullName evidence="1">Uncharacterized protein</fullName>
    </submittedName>
</protein>
<proteinExistence type="predicted"/>
<dbReference type="AlphaFoldDB" id="A0A7J8FI23"/>
<sequence>MRNNVYRWKKKKNLSKCSSCRSIHLLHLGQLCSRRSCPSVPCALAGAVLGDSPRPHRQGGCRLEGRVHRCGPSTSDTHSHSLSLSLSLPKTRQMCALNINTARKEMSHRANQYPAKDNGIPAQAAAPCPPRRHLPARAVGAGRRASRRAARCSGRSLAPRRLMVSLSPYVRTNNACSSDAGTGLASPSCFASVLPSAQCVRRGRREGGN</sequence>